<dbReference type="EMBL" id="BTFZ01000010">
    <property type="protein sequence ID" value="GMM35620.1"/>
    <property type="molecule type" value="Genomic_DNA"/>
</dbReference>
<dbReference type="GO" id="GO:1902600">
    <property type="term" value="P:proton transmembrane transport"/>
    <property type="evidence" value="ECO:0007669"/>
    <property type="project" value="TreeGrafter"/>
</dbReference>
<dbReference type="AlphaFoldDB" id="A0AAV5QKY8"/>
<feature type="transmembrane region" description="Helical" evidence="1">
    <location>
        <begin position="256"/>
        <end position="275"/>
    </location>
</feature>
<dbReference type="InterPro" id="IPR018786">
    <property type="entry name" value="Mit_KHE1"/>
</dbReference>
<dbReference type="GO" id="GO:0005743">
    <property type="term" value="C:mitochondrial inner membrane"/>
    <property type="evidence" value="ECO:0007669"/>
    <property type="project" value="TreeGrafter"/>
</dbReference>
<dbReference type="GeneID" id="90073599"/>
<dbReference type="GO" id="GO:0006813">
    <property type="term" value="P:potassium ion transport"/>
    <property type="evidence" value="ECO:0007669"/>
    <property type="project" value="TreeGrafter"/>
</dbReference>
<evidence type="ECO:0000256" key="1">
    <source>
        <dbReference type="SAM" id="Phobius"/>
    </source>
</evidence>
<dbReference type="PANTHER" id="PTHR28062:SF1">
    <property type="entry name" value="TRANSMEMBRANE PROTEIN"/>
    <property type="match status" value="1"/>
</dbReference>
<evidence type="ECO:0000313" key="2">
    <source>
        <dbReference type="EMBL" id="GMM35620.1"/>
    </source>
</evidence>
<protein>
    <submittedName>
        <fullName evidence="2">Mrx19 protein</fullName>
    </submittedName>
</protein>
<evidence type="ECO:0000313" key="3">
    <source>
        <dbReference type="Proteomes" id="UP001360560"/>
    </source>
</evidence>
<keyword evidence="1" id="KW-0472">Membrane</keyword>
<gene>
    <name evidence="2" type="ORF">DASC09_029450</name>
</gene>
<dbReference type="RefSeq" id="XP_064852620.1">
    <property type="nucleotide sequence ID" value="XM_064996548.1"/>
</dbReference>
<organism evidence="2 3">
    <name type="scientific">Saccharomycopsis crataegensis</name>
    <dbReference type="NCBI Taxonomy" id="43959"/>
    <lineage>
        <taxon>Eukaryota</taxon>
        <taxon>Fungi</taxon>
        <taxon>Dikarya</taxon>
        <taxon>Ascomycota</taxon>
        <taxon>Saccharomycotina</taxon>
        <taxon>Saccharomycetes</taxon>
        <taxon>Saccharomycopsidaceae</taxon>
        <taxon>Saccharomycopsis</taxon>
    </lineage>
</organism>
<keyword evidence="1" id="KW-0812">Transmembrane</keyword>
<name>A0AAV5QKY8_9ASCO</name>
<dbReference type="Pfam" id="PF10173">
    <property type="entry name" value="Mit_KHE1"/>
    <property type="match status" value="1"/>
</dbReference>
<reference evidence="2 3" key="1">
    <citation type="journal article" date="2023" name="Elife">
        <title>Identification of key yeast species and microbe-microbe interactions impacting larval growth of Drosophila in the wild.</title>
        <authorList>
            <person name="Mure A."/>
            <person name="Sugiura Y."/>
            <person name="Maeda R."/>
            <person name="Honda K."/>
            <person name="Sakurai N."/>
            <person name="Takahashi Y."/>
            <person name="Watada M."/>
            <person name="Katoh T."/>
            <person name="Gotoh A."/>
            <person name="Gotoh Y."/>
            <person name="Taniguchi I."/>
            <person name="Nakamura K."/>
            <person name="Hayashi T."/>
            <person name="Katayama T."/>
            <person name="Uemura T."/>
            <person name="Hattori Y."/>
        </authorList>
    </citation>
    <scope>NUCLEOTIDE SEQUENCE [LARGE SCALE GENOMIC DNA]</scope>
    <source>
        <strain evidence="2 3">SC-9</strain>
    </source>
</reference>
<sequence>MLVSSSNSYGLPLFIRSRGLSLFRISIRANSSAPNVAVPGGSVKSLAPMNMIVLPVTTKKKFIFYNYHRSFDWNTYLELQAKDVTGKSFGEKLQIKSQLNLLKVTKKMQTVWENMSTSNNKVMKYSYDTVQRFLKRINWFETCLSSIPSRSTVLREIRTEIKNNEFLETVDLSHVKQKHQDRMDFFQSSFKEHNSTDRKDTIAHEDDFLVNKEVYATLLKPIPLYYPKSLLSEADIVKFINEDIQGNYYKHHMRSMIYCILGLPLTIPFVILPVIPNIPGFYLCYRIYCHWKVMSGLKHLNYLMNDPLPTNGESQGHFQFANLPQLDQIYSTHYKELPSMDNHHEEEKLLINEKIIDEIIDVTGLDHISMALHNSLSQERKRLDKS</sequence>
<dbReference type="PANTHER" id="PTHR28062">
    <property type="entry name" value="K+-H+ EXCHANGE-LIKE PROTEIN"/>
    <property type="match status" value="1"/>
</dbReference>
<keyword evidence="1" id="KW-1133">Transmembrane helix</keyword>
<accession>A0AAV5QKY8</accession>
<comment type="caution">
    <text evidence="2">The sequence shown here is derived from an EMBL/GenBank/DDBJ whole genome shotgun (WGS) entry which is preliminary data.</text>
</comment>
<keyword evidence="3" id="KW-1185">Reference proteome</keyword>
<dbReference type="Proteomes" id="UP001360560">
    <property type="component" value="Unassembled WGS sequence"/>
</dbReference>
<proteinExistence type="predicted"/>